<name>B4JDQ8_DROGR</name>
<keyword evidence="11" id="KW-0675">Receptor</keyword>
<dbReference type="InterPro" id="IPR036719">
    <property type="entry name" value="Neuro-gated_channel_TM_sf"/>
</dbReference>
<dbReference type="SUPFAM" id="SSF63712">
    <property type="entry name" value="Nicotinic receptor ligand binding domain-like"/>
    <property type="match status" value="1"/>
</dbReference>
<dbReference type="FunFam" id="2.70.170.10:FF:000028">
    <property type="entry name" value="AcetylCholine Receptor"/>
    <property type="match status" value="1"/>
</dbReference>
<evidence type="ECO:0000256" key="15">
    <source>
        <dbReference type="ARBA" id="ARBA00034099"/>
    </source>
</evidence>
<evidence type="ECO:0000256" key="14">
    <source>
        <dbReference type="ARBA" id="ARBA00023303"/>
    </source>
</evidence>
<dbReference type="OrthoDB" id="410315at2759"/>
<dbReference type="InterPro" id="IPR006201">
    <property type="entry name" value="Neur_channel"/>
</dbReference>
<sequence>MSYAIKALISGRGLPFLLVGLLLISVPSTISKPDEADGNDRKVANVSTLDRLHLNLFMNYDTNAQPTVQGKPTNINLGLSVNYLDIDELNSKITLHCWLSASWMDELRSWNPLDYDNITKVHVPASQLWKPEITLFNAAADDNNYLAETQVIISHDGKLLWVPTAVYTAYCNLNMLNWPYDVQTCKLKIGTWSQSHIEAAYDKRRPALDYDEMVQSTEWDIVSGKTKFVRQDHYNYVEFTFKAERRSSMYTAVIYTPASCIVILALSTFWLPPQMGEKILLNGILIVLIAAFLMYFAQLLPVLAGNTPLVVIFYSSSLLILSISTIIEVVVLYLATAQHKRRLPDCLKRLLHGKLGTWLLLSHFTSEAETQSRQGNGIVKELDDQLYDGPDDLTNPLDINPSEEPSARALQFDWMLLATAVDRICFITFSVVFIVLSIVYAI</sequence>
<dbReference type="FunCoup" id="B4JDQ8">
    <property type="interactions" value="2"/>
</dbReference>
<dbReference type="InterPro" id="IPR038050">
    <property type="entry name" value="Neuro_actylchol_rec"/>
</dbReference>
<keyword evidence="21" id="KW-1185">Reference proteome</keyword>
<dbReference type="CDD" id="cd18989">
    <property type="entry name" value="LGIC_ECD_cation"/>
    <property type="match status" value="1"/>
</dbReference>
<evidence type="ECO:0000256" key="1">
    <source>
        <dbReference type="ARBA" id="ARBA00003328"/>
    </source>
</evidence>
<dbReference type="InterPro" id="IPR002394">
    <property type="entry name" value="Nicotinic_acetylcholine_rcpt"/>
</dbReference>
<feature type="domain" description="Neurotransmitter-gated ion-channel ligand-binding" evidence="18">
    <location>
        <begin position="51"/>
        <end position="246"/>
    </location>
</feature>
<feature type="transmembrane region" description="Helical" evidence="16">
    <location>
        <begin position="309"/>
        <end position="335"/>
    </location>
</feature>
<dbReference type="InterPro" id="IPR006029">
    <property type="entry name" value="Neurotrans-gated_channel_TM"/>
</dbReference>
<dbReference type="HOGENOM" id="CLU_018074_0_4_1"/>
<comment type="function">
    <text evidence="1">After binding acetylcholine, the AChR responds by an extensive change in conformation that affects all subunits and leads to opening of an ion-conducting channel across the plasma membrane.</text>
</comment>
<dbReference type="Gene3D" id="1.20.58.390">
    <property type="entry name" value="Neurotransmitter-gated ion-channel transmembrane domain"/>
    <property type="match status" value="1"/>
</dbReference>
<keyword evidence="7" id="KW-0770">Synapse</keyword>
<dbReference type="FunFam" id="1.20.58.390:FF:000092">
    <property type="entry name" value="Nicotinic acetylcholine receptor subunit alpha10"/>
    <property type="match status" value="1"/>
</dbReference>
<evidence type="ECO:0000313" key="21">
    <source>
        <dbReference type="Proteomes" id="UP000001070"/>
    </source>
</evidence>
<evidence type="ECO:0000256" key="11">
    <source>
        <dbReference type="ARBA" id="ARBA00023170"/>
    </source>
</evidence>
<dbReference type="PRINTS" id="PR00254">
    <property type="entry name" value="NICOTINICR"/>
</dbReference>
<keyword evidence="5 16" id="KW-0812">Transmembrane</keyword>
<dbReference type="InterPro" id="IPR036734">
    <property type="entry name" value="Neur_chan_lig-bd_sf"/>
</dbReference>
<dbReference type="eggNOG" id="KOG3645">
    <property type="taxonomic scope" value="Eukaryota"/>
</dbReference>
<dbReference type="STRING" id="7222.B4JDQ8"/>
<evidence type="ECO:0000256" key="9">
    <source>
        <dbReference type="ARBA" id="ARBA00023136"/>
    </source>
</evidence>
<keyword evidence="10" id="KW-1015">Disulfide bond</keyword>
<gene>
    <name evidence="20" type="primary">Dgri\GH11231</name>
    <name evidence="20" type="ORF">Dgri_GH11231</name>
</gene>
<proteinExistence type="inferred from homology"/>
<dbReference type="AlphaFoldDB" id="B4JDQ8"/>
<keyword evidence="17" id="KW-0732">Signal</keyword>
<keyword evidence="9 16" id="KW-0472">Membrane</keyword>
<evidence type="ECO:0000313" key="20">
    <source>
        <dbReference type="EMBL" id="EDW03428.1"/>
    </source>
</evidence>
<keyword evidence="14" id="KW-0407">Ion channel</keyword>
<dbReference type="InterPro" id="IPR006202">
    <property type="entry name" value="Neur_chan_lig-bd"/>
</dbReference>
<evidence type="ECO:0000256" key="17">
    <source>
        <dbReference type="SAM" id="SignalP"/>
    </source>
</evidence>
<dbReference type="Gene3D" id="2.70.170.10">
    <property type="entry name" value="Neurotransmitter-gated ion-channel ligand-binding domain"/>
    <property type="match status" value="1"/>
</dbReference>
<dbReference type="PRINTS" id="PR00252">
    <property type="entry name" value="NRIONCHANNEL"/>
</dbReference>
<feature type="signal peptide" evidence="17">
    <location>
        <begin position="1"/>
        <end position="31"/>
    </location>
</feature>
<evidence type="ECO:0000259" key="19">
    <source>
        <dbReference type="Pfam" id="PF02932"/>
    </source>
</evidence>
<feature type="transmembrane region" description="Helical" evidence="16">
    <location>
        <begin position="279"/>
        <end position="297"/>
    </location>
</feature>
<dbReference type="OMA" id="VWTPQIT"/>
<dbReference type="GO" id="GO:0004888">
    <property type="term" value="F:transmembrane signaling receptor activity"/>
    <property type="evidence" value="ECO:0007669"/>
    <property type="project" value="InterPro"/>
</dbReference>
<evidence type="ECO:0000256" key="8">
    <source>
        <dbReference type="ARBA" id="ARBA00023065"/>
    </source>
</evidence>
<keyword evidence="6 16" id="KW-1133">Transmembrane helix</keyword>
<dbReference type="KEGG" id="dgr:6561418"/>
<evidence type="ECO:0000256" key="4">
    <source>
        <dbReference type="ARBA" id="ARBA00022475"/>
    </source>
</evidence>
<feature type="transmembrane region" description="Helical" evidence="16">
    <location>
        <begin position="424"/>
        <end position="441"/>
    </location>
</feature>
<evidence type="ECO:0000256" key="5">
    <source>
        <dbReference type="ARBA" id="ARBA00022692"/>
    </source>
</evidence>
<feature type="domain" description="Neurotransmitter-gated ion-channel transmembrane" evidence="19">
    <location>
        <begin position="254"/>
        <end position="372"/>
    </location>
</feature>
<accession>B4JDQ8</accession>
<dbReference type="PANTHER" id="PTHR18945">
    <property type="entry name" value="NEUROTRANSMITTER GATED ION CHANNEL"/>
    <property type="match status" value="1"/>
</dbReference>
<comment type="subcellular location">
    <subcellularLocation>
        <location evidence="15">Synaptic cell membrane</location>
        <topology evidence="15">Multi-pass membrane protein</topology>
    </subcellularLocation>
</comment>
<dbReference type="Pfam" id="PF02931">
    <property type="entry name" value="Neur_chan_LBD"/>
    <property type="match status" value="1"/>
</dbReference>
<dbReference type="EMBL" id="CH916368">
    <property type="protein sequence ID" value="EDW03428.1"/>
    <property type="molecule type" value="Genomic_DNA"/>
</dbReference>
<dbReference type="GO" id="GO:0022848">
    <property type="term" value="F:acetylcholine-gated monoatomic cation-selective channel activity"/>
    <property type="evidence" value="ECO:0007669"/>
    <property type="project" value="InterPro"/>
</dbReference>
<organism evidence="21">
    <name type="scientific">Drosophila grimshawi</name>
    <name type="common">Hawaiian fruit fly</name>
    <name type="synonym">Idiomyia grimshawi</name>
    <dbReference type="NCBI Taxonomy" id="7222"/>
    <lineage>
        <taxon>Eukaryota</taxon>
        <taxon>Metazoa</taxon>
        <taxon>Ecdysozoa</taxon>
        <taxon>Arthropoda</taxon>
        <taxon>Hexapoda</taxon>
        <taxon>Insecta</taxon>
        <taxon>Pterygota</taxon>
        <taxon>Neoptera</taxon>
        <taxon>Endopterygota</taxon>
        <taxon>Diptera</taxon>
        <taxon>Brachycera</taxon>
        <taxon>Muscomorpha</taxon>
        <taxon>Ephydroidea</taxon>
        <taxon>Drosophilidae</taxon>
        <taxon>Drosophila</taxon>
        <taxon>Hawaiian Drosophila</taxon>
    </lineage>
</organism>
<evidence type="ECO:0000256" key="16">
    <source>
        <dbReference type="SAM" id="Phobius"/>
    </source>
</evidence>
<comment type="similarity">
    <text evidence="2">Belongs to the ligand-gated ion channel (TC 1.A.9) family. Acetylcholine receptor (TC 1.A.9.1) subfamily.</text>
</comment>
<evidence type="ECO:0000256" key="13">
    <source>
        <dbReference type="ARBA" id="ARBA00023286"/>
    </source>
</evidence>
<dbReference type="Proteomes" id="UP000001070">
    <property type="component" value="Unassembled WGS sequence"/>
</dbReference>
<protein>
    <submittedName>
        <fullName evidence="20">GH11231</fullName>
    </submittedName>
</protein>
<feature type="chain" id="PRO_5002808700" evidence="17">
    <location>
        <begin position="32"/>
        <end position="442"/>
    </location>
</feature>
<dbReference type="SMR" id="B4JDQ8"/>
<keyword evidence="4" id="KW-1003">Cell membrane</keyword>
<evidence type="ECO:0000256" key="7">
    <source>
        <dbReference type="ARBA" id="ARBA00023018"/>
    </source>
</evidence>
<dbReference type="Pfam" id="PF02932">
    <property type="entry name" value="Neur_chan_memb"/>
    <property type="match status" value="1"/>
</dbReference>
<reference evidence="20 21" key="1">
    <citation type="journal article" date="2007" name="Nature">
        <title>Evolution of genes and genomes on the Drosophila phylogeny.</title>
        <authorList>
            <consortium name="Drosophila 12 Genomes Consortium"/>
            <person name="Clark A.G."/>
            <person name="Eisen M.B."/>
            <person name="Smith D.R."/>
            <person name="Bergman C.M."/>
            <person name="Oliver B."/>
            <person name="Markow T.A."/>
            <person name="Kaufman T.C."/>
            <person name="Kellis M."/>
            <person name="Gelbart W."/>
            <person name="Iyer V.N."/>
            <person name="Pollard D.A."/>
            <person name="Sackton T.B."/>
            <person name="Larracuente A.M."/>
            <person name="Singh N.D."/>
            <person name="Abad J.P."/>
            <person name="Abt D.N."/>
            <person name="Adryan B."/>
            <person name="Aguade M."/>
            <person name="Akashi H."/>
            <person name="Anderson W.W."/>
            <person name="Aquadro C.F."/>
            <person name="Ardell D.H."/>
            <person name="Arguello R."/>
            <person name="Artieri C.G."/>
            <person name="Barbash D.A."/>
            <person name="Barker D."/>
            <person name="Barsanti P."/>
            <person name="Batterham P."/>
            <person name="Batzoglou S."/>
            <person name="Begun D."/>
            <person name="Bhutkar A."/>
            <person name="Blanco E."/>
            <person name="Bosak S.A."/>
            <person name="Bradley R.K."/>
            <person name="Brand A.D."/>
            <person name="Brent M.R."/>
            <person name="Brooks A.N."/>
            <person name="Brown R.H."/>
            <person name="Butlin R.K."/>
            <person name="Caggese C."/>
            <person name="Calvi B.R."/>
            <person name="Bernardo de Carvalho A."/>
            <person name="Caspi A."/>
            <person name="Castrezana S."/>
            <person name="Celniker S.E."/>
            <person name="Chang J.L."/>
            <person name="Chapple C."/>
            <person name="Chatterji S."/>
            <person name="Chinwalla A."/>
            <person name="Civetta A."/>
            <person name="Clifton S.W."/>
            <person name="Comeron J.M."/>
            <person name="Costello J.C."/>
            <person name="Coyne J.A."/>
            <person name="Daub J."/>
            <person name="David R.G."/>
            <person name="Delcher A.L."/>
            <person name="Delehaunty K."/>
            <person name="Do C.B."/>
            <person name="Ebling H."/>
            <person name="Edwards K."/>
            <person name="Eickbush T."/>
            <person name="Evans J.D."/>
            <person name="Filipski A."/>
            <person name="Findeiss S."/>
            <person name="Freyhult E."/>
            <person name="Fulton L."/>
            <person name="Fulton R."/>
            <person name="Garcia A.C."/>
            <person name="Gardiner A."/>
            <person name="Garfield D.A."/>
            <person name="Garvin B.E."/>
            <person name="Gibson G."/>
            <person name="Gilbert D."/>
            <person name="Gnerre S."/>
            <person name="Godfrey J."/>
            <person name="Good R."/>
            <person name="Gotea V."/>
            <person name="Gravely B."/>
            <person name="Greenberg A.J."/>
            <person name="Griffiths-Jones S."/>
            <person name="Gross S."/>
            <person name="Guigo R."/>
            <person name="Gustafson E.A."/>
            <person name="Haerty W."/>
            <person name="Hahn M.W."/>
            <person name="Halligan D.L."/>
            <person name="Halpern A.L."/>
            <person name="Halter G.M."/>
            <person name="Han M.V."/>
            <person name="Heger A."/>
            <person name="Hillier L."/>
            <person name="Hinrichs A.S."/>
            <person name="Holmes I."/>
            <person name="Hoskins R.A."/>
            <person name="Hubisz M.J."/>
            <person name="Hultmark D."/>
            <person name="Huntley M.A."/>
            <person name="Jaffe D.B."/>
            <person name="Jagadeeshan S."/>
            <person name="Jeck W.R."/>
            <person name="Johnson J."/>
            <person name="Jones C.D."/>
            <person name="Jordan W.C."/>
            <person name="Karpen G.H."/>
            <person name="Kataoka E."/>
            <person name="Keightley P.D."/>
            <person name="Kheradpour P."/>
            <person name="Kirkness E.F."/>
            <person name="Koerich L.B."/>
            <person name="Kristiansen K."/>
            <person name="Kudrna D."/>
            <person name="Kulathinal R.J."/>
            <person name="Kumar S."/>
            <person name="Kwok R."/>
            <person name="Lander E."/>
            <person name="Langley C.H."/>
            <person name="Lapoint R."/>
            <person name="Lazzaro B.P."/>
            <person name="Lee S.J."/>
            <person name="Levesque L."/>
            <person name="Li R."/>
            <person name="Lin C.F."/>
            <person name="Lin M.F."/>
            <person name="Lindblad-Toh K."/>
            <person name="Llopart A."/>
            <person name="Long M."/>
            <person name="Low L."/>
            <person name="Lozovsky E."/>
            <person name="Lu J."/>
            <person name="Luo M."/>
            <person name="Machado C.A."/>
            <person name="Makalowski W."/>
            <person name="Marzo M."/>
            <person name="Matsuda M."/>
            <person name="Matzkin L."/>
            <person name="McAllister B."/>
            <person name="McBride C.S."/>
            <person name="McKernan B."/>
            <person name="McKernan K."/>
            <person name="Mendez-Lago M."/>
            <person name="Minx P."/>
            <person name="Mollenhauer M.U."/>
            <person name="Montooth K."/>
            <person name="Mount S.M."/>
            <person name="Mu X."/>
            <person name="Myers E."/>
            <person name="Negre B."/>
            <person name="Newfeld S."/>
            <person name="Nielsen R."/>
            <person name="Noor M.A."/>
            <person name="O'Grady P."/>
            <person name="Pachter L."/>
            <person name="Papaceit M."/>
            <person name="Parisi M.J."/>
            <person name="Parisi M."/>
            <person name="Parts L."/>
            <person name="Pedersen J.S."/>
            <person name="Pesole G."/>
            <person name="Phillippy A.M."/>
            <person name="Ponting C.P."/>
            <person name="Pop M."/>
            <person name="Porcelli D."/>
            <person name="Powell J.R."/>
            <person name="Prohaska S."/>
            <person name="Pruitt K."/>
            <person name="Puig M."/>
            <person name="Quesneville H."/>
            <person name="Ram K.R."/>
            <person name="Rand D."/>
            <person name="Rasmussen M.D."/>
            <person name="Reed L.K."/>
            <person name="Reenan R."/>
            <person name="Reily A."/>
            <person name="Remington K.A."/>
            <person name="Rieger T.T."/>
            <person name="Ritchie M.G."/>
            <person name="Robin C."/>
            <person name="Rogers Y.H."/>
            <person name="Rohde C."/>
            <person name="Rozas J."/>
            <person name="Rubenfield M.J."/>
            <person name="Ruiz A."/>
            <person name="Russo S."/>
            <person name="Salzberg S.L."/>
            <person name="Sanchez-Gracia A."/>
            <person name="Saranga D.J."/>
            <person name="Sato H."/>
            <person name="Schaeffer S.W."/>
            <person name="Schatz M.C."/>
            <person name="Schlenke T."/>
            <person name="Schwartz R."/>
            <person name="Segarra C."/>
            <person name="Singh R.S."/>
            <person name="Sirot L."/>
            <person name="Sirota M."/>
            <person name="Sisneros N.B."/>
            <person name="Smith C.D."/>
            <person name="Smith T.F."/>
            <person name="Spieth J."/>
            <person name="Stage D.E."/>
            <person name="Stark A."/>
            <person name="Stephan W."/>
            <person name="Strausberg R.L."/>
            <person name="Strempel S."/>
            <person name="Sturgill D."/>
            <person name="Sutton G."/>
            <person name="Sutton G.G."/>
            <person name="Tao W."/>
            <person name="Teichmann S."/>
            <person name="Tobari Y.N."/>
            <person name="Tomimura Y."/>
            <person name="Tsolas J.M."/>
            <person name="Valente V.L."/>
            <person name="Venter E."/>
            <person name="Venter J.C."/>
            <person name="Vicario S."/>
            <person name="Vieira F.G."/>
            <person name="Vilella A.J."/>
            <person name="Villasante A."/>
            <person name="Walenz B."/>
            <person name="Wang J."/>
            <person name="Wasserman M."/>
            <person name="Watts T."/>
            <person name="Wilson D."/>
            <person name="Wilson R.K."/>
            <person name="Wing R.A."/>
            <person name="Wolfner M.F."/>
            <person name="Wong A."/>
            <person name="Wong G.K."/>
            <person name="Wu C.I."/>
            <person name="Wu G."/>
            <person name="Yamamoto D."/>
            <person name="Yang H.P."/>
            <person name="Yang S.P."/>
            <person name="Yorke J.A."/>
            <person name="Yoshida K."/>
            <person name="Zdobnov E."/>
            <person name="Zhang P."/>
            <person name="Zhang Y."/>
            <person name="Zimin A.V."/>
            <person name="Baldwin J."/>
            <person name="Abdouelleil A."/>
            <person name="Abdulkadir J."/>
            <person name="Abebe A."/>
            <person name="Abera B."/>
            <person name="Abreu J."/>
            <person name="Acer S.C."/>
            <person name="Aftuck L."/>
            <person name="Alexander A."/>
            <person name="An P."/>
            <person name="Anderson E."/>
            <person name="Anderson S."/>
            <person name="Arachi H."/>
            <person name="Azer M."/>
            <person name="Bachantsang P."/>
            <person name="Barry A."/>
            <person name="Bayul T."/>
            <person name="Berlin A."/>
            <person name="Bessette D."/>
            <person name="Bloom T."/>
            <person name="Blye J."/>
            <person name="Boguslavskiy L."/>
            <person name="Bonnet C."/>
            <person name="Boukhgalter B."/>
            <person name="Bourzgui I."/>
            <person name="Brown A."/>
            <person name="Cahill P."/>
            <person name="Channer S."/>
            <person name="Cheshatsang Y."/>
            <person name="Chuda L."/>
            <person name="Citroen M."/>
            <person name="Collymore A."/>
            <person name="Cooke P."/>
            <person name="Costello M."/>
            <person name="D'Aco K."/>
            <person name="Daza R."/>
            <person name="De Haan G."/>
            <person name="DeGray S."/>
            <person name="DeMaso C."/>
            <person name="Dhargay N."/>
            <person name="Dooley K."/>
            <person name="Dooley E."/>
            <person name="Doricent M."/>
            <person name="Dorje P."/>
            <person name="Dorjee K."/>
            <person name="Dupes A."/>
            <person name="Elong R."/>
            <person name="Falk J."/>
            <person name="Farina A."/>
            <person name="Faro S."/>
            <person name="Ferguson D."/>
            <person name="Fisher S."/>
            <person name="Foley C.D."/>
            <person name="Franke A."/>
            <person name="Friedrich D."/>
            <person name="Gadbois L."/>
            <person name="Gearin G."/>
            <person name="Gearin C.R."/>
            <person name="Giannoukos G."/>
            <person name="Goode T."/>
            <person name="Graham J."/>
            <person name="Grandbois E."/>
            <person name="Grewal S."/>
            <person name="Gyaltsen K."/>
            <person name="Hafez N."/>
            <person name="Hagos B."/>
            <person name="Hall J."/>
            <person name="Henson C."/>
            <person name="Hollinger A."/>
            <person name="Honan T."/>
            <person name="Huard M.D."/>
            <person name="Hughes L."/>
            <person name="Hurhula B."/>
            <person name="Husby M.E."/>
            <person name="Kamat A."/>
            <person name="Kanga B."/>
            <person name="Kashin S."/>
            <person name="Khazanovich D."/>
            <person name="Kisner P."/>
            <person name="Lance K."/>
            <person name="Lara M."/>
            <person name="Lee W."/>
            <person name="Lennon N."/>
            <person name="Letendre F."/>
            <person name="LeVine R."/>
            <person name="Lipovsky A."/>
            <person name="Liu X."/>
            <person name="Liu J."/>
            <person name="Liu S."/>
            <person name="Lokyitsang T."/>
            <person name="Lokyitsang Y."/>
            <person name="Lubonja R."/>
            <person name="Lui A."/>
            <person name="MacDonald P."/>
            <person name="Magnisalis V."/>
            <person name="Maru K."/>
            <person name="Matthews C."/>
            <person name="McCusker W."/>
            <person name="McDonough S."/>
            <person name="Mehta T."/>
            <person name="Meldrim J."/>
            <person name="Meneus L."/>
            <person name="Mihai O."/>
            <person name="Mihalev A."/>
            <person name="Mihova T."/>
            <person name="Mittelman R."/>
            <person name="Mlenga V."/>
            <person name="Montmayeur A."/>
            <person name="Mulrain L."/>
            <person name="Navidi A."/>
            <person name="Naylor J."/>
            <person name="Negash T."/>
            <person name="Nguyen T."/>
            <person name="Nguyen N."/>
            <person name="Nicol R."/>
            <person name="Norbu C."/>
            <person name="Norbu N."/>
            <person name="Novod N."/>
            <person name="O'Neill B."/>
            <person name="Osman S."/>
            <person name="Markiewicz E."/>
            <person name="Oyono O.L."/>
            <person name="Patti C."/>
            <person name="Phunkhang P."/>
            <person name="Pierre F."/>
            <person name="Priest M."/>
            <person name="Raghuraman S."/>
            <person name="Rege F."/>
            <person name="Reyes R."/>
            <person name="Rise C."/>
            <person name="Rogov P."/>
            <person name="Ross K."/>
            <person name="Ryan E."/>
            <person name="Settipalli S."/>
            <person name="Shea T."/>
            <person name="Sherpa N."/>
            <person name="Shi L."/>
            <person name="Shih D."/>
            <person name="Sparrow T."/>
            <person name="Spaulding J."/>
            <person name="Stalker J."/>
            <person name="Stange-Thomann N."/>
            <person name="Stavropoulos S."/>
            <person name="Stone C."/>
            <person name="Strader C."/>
            <person name="Tesfaye S."/>
            <person name="Thomson T."/>
            <person name="Thoulutsang Y."/>
            <person name="Thoulutsang D."/>
            <person name="Topham K."/>
            <person name="Topping I."/>
            <person name="Tsamla T."/>
            <person name="Vassiliev H."/>
            <person name="Vo A."/>
            <person name="Wangchuk T."/>
            <person name="Wangdi T."/>
            <person name="Weiand M."/>
            <person name="Wilkinson J."/>
            <person name="Wilson A."/>
            <person name="Yadav S."/>
            <person name="Young G."/>
            <person name="Yu Q."/>
            <person name="Zembek L."/>
            <person name="Zhong D."/>
            <person name="Zimmer A."/>
            <person name="Zwirko Z."/>
            <person name="Jaffe D.B."/>
            <person name="Alvarez P."/>
            <person name="Brockman W."/>
            <person name="Butler J."/>
            <person name="Chin C."/>
            <person name="Gnerre S."/>
            <person name="Grabherr M."/>
            <person name="Kleber M."/>
            <person name="Mauceli E."/>
            <person name="MacCallum I."/>
        </authorList>
    </citation>
    <scope>NUCLEOTIDE SEQUENCE [LARGE SCALE GENOMIC DNA]</scope>
    <source>
        <strain evidence="21">Tucson 15287-2541.00</strain>
    </source>
</reference>
<dbReference type="SUPFAM" id="SSF90112">
    <property type="entry name" value="Neurotransmitter-gated ion-channel transmembrane pore"/>
    <property type="match status" value="1"/>
</dbReference>
<keyword evidence="13" id="KW-1071">Ligand-gated ion channel</keyword>
<keyword evidence="12" id="KW-0325">Glycoprotein</keyword>
<evidence type="ECO:0000256" key="2">
    <source>
        <dbReference type="ARBA" id="ARBA00009237"/>
    </source>
</evidence>
<keyword evidence="3" id="KW-0813">Transport</keyword>
<evidence type="ECO:0000256" key="6">
    <source>
        <dbReference type="ARBA" id="ARBA00022989"/>
    </source>
</evidence>
<feature type="transmembrane region" description="Helical" evidence="16">
    <location>
        <begin position="249"/>
        <end position="272"/>
    </location>
</feature>
<evidence type="ECO:0000256" key="12">
    <source>
        <dbReference type="ARBA" id="ARBA00023180"/>
    </source>
</evidence>
<evidence type="ECO:0000256" key="3">
    <source>
        <dbReference type="ARBA" id="ARBA00022448"/>
    </source>
</evidence>
<dbReference type="GO" id="GO:0045211">
    <property type="term" value="C:postsynaptic membrane"/>
    <property type="evidence" value="ECO:0007669"/>
    <property type="project" value="InterPro"/>
</dbReference>
<evidence type="ECO:0000259" key="18">
    <source>
        <dbReference type="Pfam" id="PF02931"/>
    </source>
</evidence>
<keyword evidence="8" id="KW-0406">Ion transport</keyword>
<dbReference type="InParanoid" id="B4JDQ8"/>
<evidence type="ECO:0000256" key="10">
    <source>
        <dbReference type="ARBA" id="ARBA00023157"/>
    </source>
</evidence>
<dbReference type="PhylomeDB" id="B4JDQ8"/>